<keyword evidence="4" id="KW-1185">Reference proteome</keyword>
<comment type="caution">
    <text evidence="3">The sequence shown here is derived from an EMBL/GenBank/DDBJ whole genome shotgun (WGS) entry which is preliminary data.</text>
</comment>
<reference evidence="3 4" key="1">
    <citation type="journal article" date="2021" name="Elife">
        <title>Chloroplast acquisition without the gene transfer in kleptoplastic sea slugs, Plakobranchus ocellatus.</title>
        <authorList>
            <person name="Maeda T."/>
            <person name="Takahashi S."/>
            <person name="Yoshida T."/>
            <person name="Shimamura S."/>
            <person name="Takaki Y."/>
            <person name="Nagai Y."/>
            <person name="Toyoda A."/>
            <person name="Suzuki Y."/>
            <person name="Arimoto A."/>
            <person name="Ishii H."/>
            <person name="Satoh N."/>
            <person name="Nishiyama T."/>
            <person name="Hasebe M."/>
            <person name="Maruyama T."/>
            <person name="Minagawa J."/>
            <person name="Obokata J."/>
            <person name="Shigenobu S."/>
        </authorList>
    </citation>
    <scope>NUCLEOTIDE SEQUENCE [LARGE SCALE GENOMIC DNA]</scope>
</reference>
<evidence type="ECO:0000313" key="3">
    <source>
        <dbReference type="EMBL" id="GFN74352.1"/>
    </source>
</evidence>
<dbReference type="AlphaFoldDB" id="A0AAV3XVP6"/>
<organism evidence="3 4">
    <name type="scientific">Plakobranchus ocellatus</name>
    <dbReference type="NCBI Taxonomy" id="259542"/>
    <lineage>
        <taxon>Eukaryota</taxon>
        <taxon>Metazoa</taxon>
        <taxon>Spiralia</taxon>
        <taxon>Lophotrochozoa</taxon>
        <taxon>Mollusca</taxon>
        <taxon>Gastropoda</taxon>
        <taxon>Heterobranchia</taxon>
        <taxon>Euthyneura</taxon>
        <taxon>Panpulmonata</taxon>
        <taxon>Sacoglossa</taxon>
        <taxon>Placobranchoidea</taxon>
        <taxon>Plakobranchidae</taxon>
        <taxon>Plakobranchus</taxon>
    </lineage>
</organism>
<keyword evidence="2" id="KW-0812">Transmembrane</keyword>
<sequence length="299" mass="34217">MLWADGYFRLGMDTTGISFVGGCGQRPDGDIACVYSSMDKATTRGRSLIKARIARGLTAKRQRRKIRDGCLFEALVAQRLTNSTKIIRDLCSKVESICYALVWRGHKDLRKQRRYWYRHSEQHAALGAFSWREQTLPHTRREVRFDVVVVVVVVVAAAAVVVVLYLTSGERKTSSWANAFHTWRLEWTPDHLTTFVDNQQIMRITPNFWQKGGFSGSNIWGSGERMAPFDQEFYLMVNVAVGGTSGFFPDGNFWGVRKPWANSSPQAAEDFWNGRNDWLPTWQGEKTAMLVDYVEFRNL</sequence>
<dbReference type="InterPro" id="IPR013320">
    <property type="entry name" value="ConA-like_dom_sf"/>
</dbReference>
<gene>
    <name evidence="3" type="ORF">PoB_000085800</name>
</gene>
<feature type="transmembrane region" description="Helical" evidence="2">
    <location>
        <begin position="147"/>
        <end position="166"/>
    </location>
</feature>
<dbReference type="EMBL" id="BLXT01000089">
    <property type="protein sequence ID" value="GFN74352.1"/>
    <property type="molecule type" value="Genomic_DNA"/>
</dbReference>
<dbReference type="Gene3D" id="2.60.120.200">
    <property type="match status" value="1"/>
</dbReference>
<dbReference type="Proteomes" id="UP000735302">
    <property type="component" value="Unassembled WGS sequence"/>
</dbReference>
<keyword evidence="2" id="KW-1133">Transmembrane helix</keyword>
<name>A0AAV3XVP6_9GAST</name>
<keyword evidence="2" id="KW-0472">Membrane</keyword>
<proteinExistence type="inferred from homology"/>
<dbReference type="PANTHER" id="PTHR10963">
    <property type="entry name" value="GLYCOSYL HYDROLASE-RELATED"/>
    <property type="match status" value="1"/>
</dbReference>
<accession>A0AAV3XVP6</accession>
<dbReference type="PANTHER" id="PTHR10963:SF55">
    <property type="entry name" value="GLYCOSIDE HYDROLASE FAMILY 16 PROTEIN"/>
    <property type="match status" value="1"/>
</dbReference>
<dbReference type="InterPro" id="IPR050546">
    <property type="entry name" value="Glycosyl_Hydrlase_16"/>
</dbReference>
<dbReference type="SUPFAM" id="SSF49899">
    <property type="entry name" value="Concanavalin A-like lectins/glucanases"/>
    <property type="match status" value="1"/>
</dbReference>
<evidence type="ECO:0000313" key="4">
    <source>
        <dbReference type="Proteomes" id="UP000735302"/>
    </source>
</evidence>
<evidence type="ECO:0000256" key="1">
    <source>
        <dbReference type="ARBA" id="ARBA00006865"/>
    </source>
</evidence>
<comment type="similarity">
    <text evidence="1">Belongs to the glycosyl hydrolase 16 family.</text>
</comment>
<protein>
    <submittedName>
        <fullName evidence="3">Beta-1,3-glucan binding protein</fullName>
    </submittedName>
</protein>
<evidence type="ECO:0000256" key="2">
    <source>
        <dbReference type="SAM" id="Phobius"/>
    </source>
</evidence>